<dbReference type="EMBL" id="UINC01000266">
    <property type="protein sequence ID" value="SUZ52313.1"/>
    <property type="molecule type" value="Genomic_DNA"/>
</dbReference>
<dbReference type="InterPro" id="IPR016167">
    <property type="entry name" value="FAD-bd_PCMH_sub1"/>
</dbReference>
<dbReference type="Gene3D" id="3.30.465.10">
    <property type="match status" value="1"/>
</dbReference>
<dbReference type="Pfam" id="PF00941">
    <property type="entry name" value="FAD_binding_5"/>
    <property type="match status" value="1"/>
</dbReference>
<dbReference type="Gene3D" id="3.30.43.10">
    <property type="entry name" value="Uridine Diphospho-n-acetylenolpyruvylglucosamine Reductase, domain 2"/>
    <property type="match status" value="1"/>
</dbReference>
<dbReference type="InterPro" id="IPR051312">
    <property type="entry name" value="Diverse_Substr_Oxidored"/>
</dbReference>
<feature type="domain" description="FAD-binding PCMH-type" evidence="4">
    <location>
        <begin position="13"/>
        <end position="190"/>
    </location>
</feature>
<dbReference type="InterPro" id="IPR016166">
    <property type="entry name" value="FAD-bd_PCMH"/>
</dbReference>
<protein>
    <recommendedName>
        <fullName evidence="4">FAD-binding PCMH-type domain-containing protein</fullName>
    </recommendedName>
</protein>
<sequence length="305" mass="31332">VSSDAIIPRAGGALLEPFDFVSPSSIEEAVRTLASSGDQARILAGGTDMLVQMRAGRRTAPLVVDIKGIPELNVVSYDATKGLTLGAAVPCYKIYEDETLAKAYPGLIDSASLIGGIQIQGRASVGGNICNAAPSGDAIPAVIALGGVCNIAGPKGTRELPAEEFCTAPGQNALENGEILVSISIPAPQANSGANYQRFIPRNEMDIAVAGVGSSVQLDNSGQNFVSARIALASVAPTPVFAKEAGDSLAGKAVSEEAIQQASDLAMAAAKPISDMRGTIRQRTHLIGVLTRRTLNNAIERARGG</sequence>
<dbReference type="InterPro" id="IPR036318">
    <property type="entry name" value="FAD-bd_PCMH-like_sf"/>
</dbReference>
<dbReference type="GO" id="GO:0016491">
    <property type="term" value="F:oxidoreductase activity"/>
    <property type="evidence" value="ECO:0007669"/>
    <property type="project" value="UniProtKB-KW"/>
</dbReference>
<dbReference type="SUPFAM" id="SSF55447">
    <property type="entry name" value="CO dehydrogenase flavoprotein C-terminal domain-like"/>
    <property type="match status" value="1"/>
</dbReference>
<dbReference type="AlphaFoldDB" id="A0A381NFK9"/>
<reference evidence="5" key="1">
    <citation type="submission" date="2018-05" db="EMBL/GenBank/DDBJ databases">
        <authorList>
            <person name="Lanie J.A."/>
            <person name="Ng W.-L."/>
            <person name="Kazmierczak K.M."/>
            <person name="Andrzejewski T.M."/>
            <person name="Davidsen T.M."/>
            <person name="Wayne K.J."/>
            <person name="Tettelin H."/>
            <person name="Glass J.I."/>
            <person name="Rusch D."/>
            <person name="Podicherti R."/>
            <person name="Tsui H.-C.T."/>
            <person name="Winkler M.E."/>
        </authorList>
    </citation>
    <scope>NUCLEOTIDE SEQUENCE</scope>
</reference>
<proteinExistence type="predicted"/>
<dbReference type="Pfam" id="PF03450">
    <property type="entry name" value="CO_deh_flav_C"/>
    <property type="match status" value="1"/>
</dbReference>
<dbReference type="Gene3D" id="3.30.390.50">
    <property type="entry name" value="CO dehydrogenase flavoprotein, C-terminal domain"/>
    <property type="match status" value="1"/>
</dbReference>
<dbReference type="PANTHER" id="PTHR42659">
    <property type="entry name" value="XANTHINE DEHYDROGENASE SUBUNIT C-RELATED"/>
    <property type="match status" value="1"/>
</dbReference>
<evidence type="ECO:0000256" key="3">
    <source>
        <dbReference type="ARBA" id="ARBA00023002"/>
    </source>
</evidence>
<dbReference type="PANTHER" id="PTHR42659:SF2">
    <property type="entry name" value="XANTHINE DEHYDROGENASE SUBUNIT C-RELATED"/>
    <property type="match status" value="1"/>
</dbReference>
<evidence type="ECO:0000256" key="2">
    <source>
        <dbReference type="ARBA" id="ARBA00022827"/>
    </source>
</evidence>
<name>A0A381NFK9_9ZZZZ</name>
<dbReference type="InterPro" id="IPR005107">
    <property type="entry name" value="CO_DH_flav_C"/>
</dbReference>
<feature type="non-terminal residue" evidence="5">
    <location>
        <position position="1"/>
    </location>
</feature>
<dbReference type="GO" id="GO:0071949">
    <property type="term" value="F:FAD binding"/>
    <property type="evidence" value="ECO:0007669"/>
    <property type="project" value="InterPro"/>
</dbReference>
<keyword evidence="2" id="KW-0274">FAD</keyword>
<dbReference type="InterPro" id="IPR002346">
    <property type="entry name" value="Mopterin_DH_FAD-bd"/>
</dbReference>
<organism evidence="5">
    <name type="scientific">marine metagenome</name>
    <dbReference type="NCBI Taxonomy" id="408172"/>
    <lineage>
        <taxon>unclassified sequences</taxon>
        <taxon>metagenomes</taxon>
        <taxon>ecological metagenomes</taxon>
    </lineage>
</organism>
<accession>A0A381NFK9</accession>
<evidence type="ECO:0000313" key="5">
    <source>
        <dbReference type="EMBL" id="SUZ52313.1"/>
    </source>
</evidence>
<dbReference type="SMART" id="SM01092">
    <property type="entry name" value="CO_deh_flav_C"/>
    <property type="match status" value="1"/>
</dbReference>
<evidence type="ECO:0000259" key="4">
    <source>
        <dbReference type="PROSITE" id="PS51387"/>
    </source>
</evidence>
<dbReference type="InterPro" id="IPR016169">
    <property type="entry name" value="FAD-bd_PCMH_sub2"/>
</dbReference>
<keyword evidence="3" id="KW-0560">Oxidoreductase</keyword>
<keyword evidence="1" id="KW-0285">Flavoprotein</keyword>
<dbReference type="SUPFAM" id="SSF56176">
    <property type="entry name" value="FAD-binding/transporter-associated domain-like"/>
    <property type="match status" value="1"/>
</dbReference>
<gene>
    <name evidence="5" type="ORF">METZ01_LOCUS5167</name>
</gene>
<dbReference type="InterPro" id="IPR036683">
    <property type="entry name" value="CO_DH_flav_C_dom_sf"/>
</dbReference>
<evidence type="ECO:0000256" key="1">
    <source>
        <dbReference type="ARBA" id="ARBA00022630"/>
    </source>
</evidence>
<dbReference type="PROSITE" id="PS51387">
    <property type="entry name" value="FAD_PCMH"/>
    <property type="match status" value="1"/>
</dbReference>